<name>A0A9P0Q044_ACAOB</name>
<evidence type="ECO:0000313" key="2">
    <source>
        <dbReference type="EMBL" id="CAH2005209.1"/>
    </source>
</evidence>
<gene>
    <name evidence="2" type="ORF">ACAOBT_LOCUS28415</name>
</gene>
<accession>A0A9P0Q044</accession>
<evidence type="ECO:0000313" key="3">
    <source>
        <dbReference type="Proteomes" id="UP001152888"/>
    </source>
</evidence>
<dbReference type="AlphaFoldDB" id="A0A9P0Q044"/>
<reference evidence="2" key="1">
    <citation type="submission" date="2022-03" db="EMBL/GenBank/DDBJ databases">
        <authorList>
            <person name="Sayadi A."/>
        </authorList>
    </citation>
    <scope>NUCLEOTIDE SEQUENCE</scope>
</reference>
<organism evidence="2 3">
    <name type="scientific">Acanthoscelides obtectus</name>
    <name type="common">Bean weevil</name>
    <name type="synonym">Bruchus obtectus</name>
    <dbReference type="NCBI Taxonomy" id="200917"/>
    <lineage>
        <taxon>Eukaryota</taxon>
        <taxon>Metazoa</taxon>
        <taxon>Ecdysozoa</taxon>
        <taxon>Arthropoda</taxon>
        <taxon>Hexapoda</taxon>
        <taxon>Insecta</taxon>
        <taxon>Pterygota</taxon>
        <taxon>Neoptera</taxon>
        <taxon>Endopterygota</taxon>
        <taxon>Coleoptera</taxon>
        <taxon>Polyphaga</taxon>
        <taxon>Cucujiformia</taxon>
        <taxon>Chrysomeloidea</taxon>
        <taxon>Chrysomelidae</taxon>
        <taxon>Bruchinae</taxon>
        <taxon>Bruchini</taxon>
        <taxon>Acanthoscelides</taxon>
    </lineage>
</organism>
<comment type="caution">
    <text evidence="2">The sequence shown here is derived from an EMBL/GenBank/DDBJ whole genome shotgun (WGS) entry which is preliminary data.</text>
</comment>
<evidence type="ECO:0000256" key="1">
    <source>
        <dbReference type="SAM" id="MobiDB-lite"/>
    </source>
</evidence>
<sequence>MNNRSQMKPRMRPVTSRMVEMKQKQAI</sequence>
<feature type="region of interest" description="Disordered" evidence="1">
    <location>
        <begin position="1"/>
        <end position="27"/>
    </location>
</feature>
<dbReference type="EMBL" id="CAKOFQ010007630">
    <property type="protein sequence ID" value="CAH2005209.1"/>
    <property type="molecule type" value="Genomic_DNA"/>
</dbReference>
<keyword evidence="3" id="KW-1185">Reference proteome</keyword>
<proteinExistence type="predicted"/>
<dbReference type="Proteomes" id="UP001152888">
    <property type="component" value="Unassembled WGS sequence"/>
</dbReference>
<protein>
    <submittedName>
        <fullName evidence="2">Uncharacterized protein</fullName>
    </submittedName>
</protein>